<dbReference type="RefSeq" id="WP_158357658.1">
    <property type="nucleotide sequence ID" value="NZ_CP034876.1"/>
</dbReference>
<keyword evidence="6 7" id="KW-0472">Membrane</keyword>
<dbReference type="PANTHER" id="PTHR30489:SF0">
    <property type="entry name" value="LIPOPROTEIN-RELEASING SYSTEM TRANSMEMBRANE PROTEIN LOLE"/>
    <property type="match status" value="1"/>
</dbReference>
<dbReference type="GO" id="GO:0044874">
    <property type="term" value="P:lipoprotein localization to outer membrane"/>
    <property type="evidence" value="ECO:0007669"/>
    <property type="project" value="TreeGrafter"/>
</dbReference>
<evidence type="ECO:0000256" key="3">
    <source>
        <dbReference type="ARBA" id="ARBA00022475"/>
    </source>
</evidence>
<feature type="transmembrane region" description="Helical" evidence="7">
    <location>
        <begin position="265"/>
        <end position="291"/>
    </location>
</feature>
<name>A0A4D6Y3I1_9GAMM</name>
<reference evidence="10 11" key="2">
    <citation type="submission" date="2019-05" db="EMBL/GenBank/DDBJ databases">
        <title>Genome evolution of the obligate endosymbiont Buchnera aphidicola.</title>
        <authorList>
            <person name="Moran N.A."/>
        </authorList>
    </citation>
    <scope>NUCLEOTIDE SEQUENCE [LARGE SCALE GENOMIC DNA]</scope>
    <source>
        <strain evidence="10 11">Hla</strain>
    </source>
</reference>
<reference evidence="10 11" key="1">
    <citation type="submission" date="2018-12" db="EMBL/GenBank/DDBJ databases">
        <authorList>
            <person name="Chong R.A."/>
        </authorList>
    </citation>
    <scope>NUCLEOTIDE SEQUENCE [LARGE SCALE GENOMIC DNA]</scope>
    <source>
        <strain evidence="10 11">Hla</strain>
    </source>
</reference>
<dbReference type="InterPro" id="IPR051447">
    <property type="entry name" value="Lipoprotein-release_system"/>
</dbReference>
<evidence type="ECO:0000313" key="11">
    <source>
        <dbReference type="Proteomes" id="UP000298738"/>
    </source>
</evidence>
<dbReference type="Pfam" id="PF02687">
    <property type="entry name" value="FtsX"/>
    <property type="match status" value="1"/>
</dbReference>
<evidence type="ECO:0000256" key="5">
    <source>
        <dbReference type="ARBA" id="ARBA00022989"/>
    </source>
</evidence>
<comment type="subcellular location">
    <subcellularLocation>
        <location evidence="1">Cell membrane</location>
        <topology evidence="1">Multi-pass membrane protein</topology>
    </subcellularLocation>
</comment>
<evidence type="ECO:0000256" key="1">
    <source>
        <dbReference type="ARBA" id="ARBA00004651"/>
    </source>
</evidence>
<evidence type="ECO:0000259" key="8">
    <source>
        <dbReference type="Pfam" id="PF02687"/>
    </source>
</evidence>
<comment type="similarity">
    <text evidence="2">Belongs to the ABC-4 integral membrane protein family. LolC/E subfamily.</text>
</comment>
<dbReference type="PANTHER" id="PTHR30489">
    <property type="entry name" value="LIPOPROTEIN-RELEASING SYSTEM TRANSMEMBRANE PROTEIN LOLE"/>
    <property type="match status" value="1"/>
</dbReference>
<dbReference type="Proteomes" id="UP000298738">
    <property type="component" value="Chromosome"/>
</dbReference>
<evidence type="ECO:0000256" key="6">
    <source>
        <dbReference type="ARBA" id="ARBA00023136"/>
    </source>
</evidence>
<protein>
    <submittedName>
        <fullName evidence="10">FtsX-like permease family protein</fullName>
    </submittedName>
</protein>
<feature type="transmembrane region" description="Helical" evidence="7">
    <location>
        <begin position="359"/>
        <end position="382"/>
    </location>
</feature>
<accession>A0A4D6Y3I1</accession>
<sequence length="399" mass="46272">MYQPISFFIGFRYLWNTHLPKFKKIITILSIIGISISTTTLIIIISIINGSEENFKKNILSFLPHLIITNHNKYINKIEFPKDILKLNNFEKFSDFISKEVVVKSKNEITMAEVIGVDITNYDNVINYNIKDILEKLKPGKNNIIIGRELAKKINVNIGDKIQLILLSNKINSFSGNIFNQRIFKIISTFSTQNEVDYYQILMNKKDCLNFLDFSKNYITGWRVWLKDPLLLDFDKIKNSSNQLVLLDWTLQKGELFKAVKIEKYIMLFLFFLILLISSLHIFITLTVYTIEKKNTIAILKTQGLLNWKIILIFVIIGSSTAIIGNILGTIISITLIIQNDFLKYLIHIFFKEIDISIVIVPFQIFFINMISILLTILSTLYPSWNIIRLKPAKILSNE</sequence>
<evidence type="ECO:0000313" key="10">
    <source>
        <dbReference type="EMBL" id="QCI21018.1"/>
    </source>
</evidence>
<keyword evidence="5 7" id="KW-1133">Transmembrane helix</keyword>
<feature type="domain" description="MacB-like periplasmic core" evidence="9">
    <location>
        <begin position="27"/>
        <end position="165"/>
    </location>
</feature>
<dbReference type="EMBL" id="CP034876">
    <property type="protein sequence ID" value="QCI21018.1"/>
    <property type="molecule type" value="Genomic_DNA"/>
</dbReference>
<keyword evidence="4 7" id="KW-0812">Transmembrane</keyword>
<dbReference type="GO" id="GO:0098797">
    <property type="term" value="C:plasma membrane protein complex"/>
    <property type="evidence" value="ECO:0007669"/>
    <property type="project" value="TreeGrafter"/>
</dbReference>
<evidence type="ECO:0000256" key="2">
    <source>
        <dbReference type="ARBA" id="ARBA00005236"/>
    </source>
</evidence>
<dbReference type="Pfam" id="PF12704">
    <property type="entry name" value="MacB_PCD"/>
    <property type="match status" value="1"/>
</dbReference>
<feature type="transmembrane region" description="Helical" evidence="7">
    <location>
        <begin position="25"/>
        <end position="48"/>
    </location>
</feature>
<proteinExistence type="inferred from homology"/>
<evidence type="ECO:0000256" key="4">
    <source>
        <dbReference type="ARBA" id="ARBA00022692"/>
    </source>
</evidence>
<dbReference type="OrthoDB" id="9808461at2"/>
<organism evidence="10 11">
    <name type="scientific">Buchnera aphidicola</name>
    <name type="common">Hyperomyzus lactucae</name>
    <dbReference type="NCBI Taxonomy" id="1241860"/>
    <lineage>
        <taxon>Bacteria</taxon>
        <taxon>Pseudomonadati</taxon>
        <taxon>Pseudomonadota</taxon>
        <taxon>Gammaproteobacteria</taxon>
        <taxon>Enterobacterales</taxon>
        <taxon>Erwiniaceae</taxon>
        <taxon>Buchnera</taxon>
    </lineage>
</organism>
<evidence type="ECO:0000259" key="9">
    <source>
        <dbReference type="Pfam" id="PF12704"/>
    </source>
</evidence>
<feature type="transmembrane region" description="Helical" evidence="7">
    <location>
        <begin position="311"/>
        <end position="338"/>
    </location>
</feature>
<keyword evidence="3" id="KW-1003">Cell membrane</keyword>
<evidence type="ECO:0000256" key="7">
    <source>
        <dbReference type="SAM" id="Phobius"/>
    </source>
</evidence>
<feature type="domain" description="ABC3 transporter permease C-terminal" evidence="8">
    <location>
        <begin position="269"/>
        <end position="392"/>
    </location>
</feature>
<gene>
    <name evidence="10" type="ORF">D9V68_01500</name>
</gene>
<dbReference type="InterPro" id="IPR003838">
    <property type="entry name" value="ABC3_permease_C"/>
</dbReference>
<dbReference type="InterPro" id="IPR025857">
    <property type="entry name" value="MacB_PCD"/>
</dbReference>
<dbReference type="AlphaFoldDB" id="A0A4D6Y3I1"/>